<reference evidence="6 7" key="1">
    <citation type="submission" date="2018-06" db="EMBL/GenBank/DDBJ databases">
        <title>Extensive metabolic versatility and redundancy in microbially diverse, dynamic hydrothermal sediments.</title>
        <authorList>
            <person name="Dombrowski N."/>
            <person name="Teske A."/>
            <person name="Baker B.J."/>
        </authorList>
    </citation>
    <scope>NUCLEOTIDE SEQUENCE [LARGE SCALE GENOMIC DNA]</scope>
    <source>
        <strain evidence="6">B66_G16</strain>
    </source>
</reference>
<keyword evidence="4 5" id="KW-0472">Membrane</keyword>
<feature type="transmembrane region" description="Helical" evidence="5">
    <location>
        <begin position="128"/>
        <end position="148"/>
    </location>
</feature>
<dbReference type="AlphaFoldDB" id="A0A497EMY1"/>
<comment type="caution">
    <text evidence="6">The sequence shown here is derived from an EMBL/GenBank/DDBJ whole genome shotgun (WGS) entry which is preliminary data.</text>
</comment>
<dbReference type="Proteomes" id="UP000278475">
    <property type="component" value="Unassembled WGS sequence"/>
</dbReference>
<evidence type="ECO:0000256" key="1">
    <source>
        <dbReference type="ARBA" id="ARBA00004141"/>
    </source>
</evidence>
<gene>
    <name evidence="6" type="ORF">DRJ31_08500</name>
</gene>
<evidence type="ECO:0000256" key="4">
    <source>
        <dbReference type="ARBA" id="ARBA00023136"/>
    </source>
</evidence>
<name>A0A497EMY1_9CREN</name>
<sequence>MMEMRFSRIDPLAKTILIAAAISVMTYKGTLTYALYVYVFSLVLIPLSRLSLLRLLKIYLAFSPFIVGLSWFNAYIASITATSNPIEVGFMVAARILSLINFSVYFSFTTDPDDLVLSLIHNAKIPYQYAYALSIAYLILVKLLNYYVEVLHSLKGRLAIKWDFEALKLMIPLTASMLAYVSSYVDALSASMEARGFGLSDRSYWRIVKFSRLDTTISALALIAAAMVMLW</sequence>
<feature type="transmembrane region" description="Helical" evidence="5">
    <location>
        <begin position="88"/>
        <end position="108"/>
    </location>
</feature>
<evidence type="ECO:0000313" key="7">
    <source>
        <dbReference type="Proteomes" id="UP000278475"/>
    </source>
</evidence>
<dbReference type="InterPro" id="IPR003339">
    <property type="entry name" value="ABC/ECF_trnsptr_transmembrane"/>
</dbReference>
<accession>A0A497EMY1</accession>
<dbReference type="Pfam" id="PF02361">
    <property type="entry name" value="CbiQ"/>
    <property type="match status" value="1"/>
</dbReference>
<evidence type="ECO:0008006" key="8">
    <source>
        <dbReference type="Google" id="ProtNLM"/>
    </source>
</evidence>
<evidence type="ECO:0000256" key="2">
    <source>
        <dbReference type="ARBA" id="ARBA00022692"/>
    </source>
</evidence>
<proteinExistence type="predicted"/>
<dbReference type="CDD" id="cd16914">
    <property type="entry name" value="EcfT"/>
    <property type="match status" value="1"/>
</dbReference>
<dbReference type="EMBL" id="QMQV01000112">
    <property type="protein sequence ID" value="RLE47677.1"/>
    <property type="molecule type" value="Genomic_DNA"/>
</dbReference>
<evidence type="ECO:0000256" key="5">
    <source>
        <dbReference type="SAM" id="Phobius"/>
    </source>
</evidence>
<dbReference type="GO" id="GO:0005886">
    <property type="term" value="C:plasma membrane"/>
    <property type="evidence" value="ECO:0007669"/>
    <property type="project" value="UniProtKB-ARBA"/>
</dbReference>
<protein>
    <recommendedName>
        <fullName evidence="8">Energy-coupling factor transporter transmembrane protein EcfT</fullName>
    </recommendedName>
</protein>
<evidence type="ECO:0000313" key="6">
    <source>
        <dbReference type="EMBL" id="RLE47677.1"/>
    </source>
</evidence>
<evidence type="ECO:0000256" key="3">
    <source>
        <dbReference type="ARBA" id="ARBA00022989"/>
    </source>
</evidence>
<comment type="subcellular location">
    <subcellularLocation>
        <location evidence="1">Membrane</location>
        <topology evidence="1">Multi-pass membrane protein</topology>
    </subcellularLocation>
</comment>
<keyword evidence="3 5" id="KW-1133">Transmembrane helix</keyword>
<keyword evidence="2 5" id="KW-0812">Transmembrane</keyword>
<feature type="transmembrane region" description="Helical" evidence="5">
    <location>
        <begin position="58"/>
        <end position="76"/>
    </location>
</feature>
<organism evidence="6 7">
    <name type="scientific">Thermoproteota archaeon</name>
    <dbReference type="NCBI Taxonomy" id="2056631"/>
    <lineage>
        <taxon>Archaea</taxon>
        <taxon>Thermoproteota</taxon>
    </lineage>
</organism>
<feature type="transmembrane region" description="Helical" evidence="5">
    <location>
        <begin position="210"/>
        <end position="230"/>
    </location>
</feature>